<dbReference type="InterPro" id="IPR025476">
    <property type="entry name" value="Helitron_helicase-like"/>
</dbReference>
<evidence type="ECO:0000259" key="3">
    <source>
        <dbReference type="Pfam" id="PF20209"/>
    </source>
</evidence>
<dbReference type="Pfam" id="PF20209">
    <property type="entry name" value="DUF6570"/>
    <property type="match status" value="1"/>
</dbReference>
<gene>
    <name evidence="4" type="ORF">MCOR_27425</name>
</gene>
<keyword evidence="5" id="KW-1185">Reference proteome</keyword>
<feature type="domain" description="DUF6570" evidence="3">
    <location>
        <begin position="5"/>
        <end position="83"/>
    </location>
</feature>
<feature type="compositionally biased region" description="Basic and acidic residues" evidence="1">
    <location>
        <begin position="113"/>
        <end position="130"/>
    </location>
</feature>
<name>A0A6J8CBS0_MYTCO</name>
<feature type="domain" description="Helitron helicase-like" evidence="2">
    <location>
        <begin position="259"/>
        <end position="394"/>
    </location>
</feature>
<feature type="compositionally biased region" description="Low complexity" evidence="1">
    <location>
        <begin position="190"/>
        <end position="203"/>
    </location>
</feature>
<evidence type="ECO:0000259" key="2">
    <source>
        <dbReference type="Pfam" id="PF14214"/>
    </source>
</evidence>
<reference evidence="4 5" key="1">
    <citation type="submission" date="2020-06" db="EMBL/GenBank/DDBJ databases">
        <authorList>
            <person name="Li R."/>
            <person name="Bekaert M."/>
        </authorList>
    </citation>
    <scope>NUCLEOTIDE SEQUENCE [LARGE SCALE GENOMIC DNA]</scope>
    <source>
        <strain evidence="5">wild</strain>
    </source>
</reference>
<sequence>MNLPSGKQKAVVGSVVNVPVDIVQTCASLPRSSTSDMGFIPLKLKKKKQYTGHVQYQMIRPSAVEKGLCYLQQNHKLYRDIDMNVLWQQEFENDNEQLWQSLTVAENNTQEKTVENLETESDHESTKDNEQPTTYITTDKGQHASQAILEDEQQPTEILQDHDNNKLQNTTTRGVLLQTSPAIHDDDEQQSSTSSSDYTTTADNDTDELDEESNENQLRGLMYDSCLQPENIAASASGNTIFSIAPGEGRLPTQILQDEDNELDCATRTIDLLQTVRGSPAYCKKILYDLLGMIKQLGPFTWFLTLSAADLRWPETISIIADQFNVKLEKEDVENTERCSWIRKNPITAARQFDYRVQQFIRLVIKGGVLGNISDYYYRVEFQQRGSPHIHMVLWSSDAPGFESANEQVIADFVDSYISCNLPEEEDDEELYSLGRNVALDTPRPPSDRTVICRVNKKGEKRDTSKPKELLHAVFDTIMDQDVADLTLKEVLTLANIPCDDYIYALKHFKSTNGVVHKREPKDVYINNYNPNILRAWQANIDLQ</sequence>
<evidence type="ECO:0000256" key="1">
    <source>
        <dbReference type="SAM" id="MobiDB-lite"/>
    </source>
</evidence>
<evidence type="ECO:0000313" key="4">
    <source>
        <dbReference type="EMBL" id="CAC5392494.1"/>
    </source>
</evidence>
<evidence type="ECO:0000313" key="5">
    <source>
        <dbReference type="Proteomes" id="UP000507470"/>
    </source>
</evidence>
<protein>
    <submittedName>
        <fullName evidence="4">Uncharacterized protein</fullName>
    </submittedName>
</protein>
<proteinExistence type="predicted"/>
<feature type="region of interest" description="Disordered" evidence="1">
    <location>
        <begin position="113"/>
        <end position="136"/>
    </location>
</feature>
<accession>A0A6J8CBS0</accession>
<feature type="compositionally biased region" description="Acidic residues" evidence="1">
    <location>
        <begin position="204"/>
        <end position="214"/>
    </location>
</feature>
<feature type="region of interest" description="Disordered" evidence="1">
    <location>
        <begin position="180"/>
        <end position="215"/>
    </location>
</feature>
<dbReference type="EMBL" id="CACVKT020004985">
    <property type="protein sequence ID" value="CAC5392494.1"/>
    <property type="molecule type" value="Genomic_DNA"/>
</dbReference>
<dbReference type="AlphaFoldDB" id="A0A6J8CBS0"/>
<dbReference type="Proteomes" id="UP000507470">
    <property type="component" value="Unassembled WGS sequence"/>
</dbReference>
<dbReference type="OrthoDB" id="10064798at2759"/>
<dbReference type="InterPro" id="IPR046700">
    <property type="entry name" value="DUF6570"/>
</dbReference>
<organism evidence="4 5">
    <name type="scientific">Mytilus coruscus</name>
    <name type="common">Sea mussel</name>
    <dbReference type="NCBI Taxonomy" id="42192"/>
    <lineage>
        <taxon>Eukaryota</taxon>
        <taxon>Metazoa</taxon>
        <taxon>Spiralia</taxon>
        <taxon>Lophotrochozoa</taxon>
        <taxon>Mollusca</taxon>
        <taxon>Bivalvia</taxon>
        <taxon>Autobranchia</taxon>
        <taxon>Pteriomorphia</taxon>
        <taxon>Mytilida</taxon>
        <taxon>Mytiloidea</taxon>
        <taxon>Mytilidae</taxon>
        <taxon>Mytilinae</taxon>
        <taxon>Mytilus</taxon>
    </lineage>
</organism>
<dbReference type="Pfam" id="PF14214">
    <property type="entry name" value="Helitron_like_N"/>
    <property type="match status" value="1"/>
</dbReference>